<feature type="domain" description="CCHC-type" evidence="2">
    <location>
        <begin position="222"/>
        <end position="237"/>
    </location>
</feature>
<dbReference type="SMART" id="SM00343">
    <property type="entry name" value="ZnF_C2HC"/>
    <property type="match status" value="1"/>
</dbReference>
<keyword evidence="1" id="KW-0862">Zinc</keyword>
<dbReference type="PANTHER" id="PTHR35317">
    <property type="entry name" value="OS04G0629600 PROTEIN"/>
    <property type="match status" value="1"/>
</dbReference>
<protein>
    <recommendedName>
        <fullName evidence="2">CCHC-type domain-containing protein</fullName>
    </recommendedName>
</protein>
<organism evidence="3 4">
    <name type="scientific">Prunus dulcis</name>
    <name type="common">Almond</name>
    <name type="synonym">Amygdalus dulcis</name>
    <dbReference type="NCBI Taxonomy" id="3755"/>
    <lineage>
        <taxon>Eukaryota</taxon>
        <taxon>Viridiplantae</taxon>
        <taxon>Streptophyta</taxon>
        <taxon>Embryophyta</taxon>
        <taxon>Tracheophyta</taxon>
        <taxon>Spermatophyta</taxon>
        <taxon>Magnoliopsida</taxon>
        <taxon>eudicotyledons</taxon>
        <taxon>Gunneridae</taxon>
        <taxon>Pentapetalae</taxon>
        <taxon>rosids</taxon>
        <taxon>fabids</taxon>
        <taxon>Rosales</taxon>
        <taxon>Rosaceae</taxon>
        <taxon>Amygdaloideae</taxon>
        <taxon>Amygdaleae</taxon>
        <taxon>Prunus</taxon>
    </lineage>
</organism>
<evidence type="ECO:0000313" key="3">
    <source>
        <dbReference type="EMBL" id="KAI5346564.1"/>
    </source>
</evidence>
<evidence type="ECO:0000256" key="1">
    <source>
        <dbReference type="PROSITE-ProRule" id="PRU00047"/>
    </source>
</evidence>
<name>A0AAD4WPV0_PRUDU</name>
<dbReference type="InterPro" id="IPR054722">
    <property type="entry name" value="PolX-like_BBD"/>
</dbReference>
<dbReference type="GO" id="GO:0003676">
    <property type="term" value="F:nucleic acid binding"/>
    <property type="evidence" value="ECO:0007669"/>
    <property type="project" value="InterPro"/>
</dbReference>
<keyword evidence="1" id="KW-0863">Zinc-finger</keyword>
<sequence>MAGSSMSELRAPIFNGSNYDFWRIKMCTIFKSHKLWDMVESGYEQPVKKEEGEALTAAQKPVLEENIAKDAKALGLIQNAVSDDIFPRIALKESAKEAWEILQQEFRGDKKVRSVKLQALRREFEYTRMHDDESLSGYVTKLLELVNQMKAYGEELTEQRIVQKLLISLSREYDSIAEVIEETKDTKTIGVQEVIGSLKSHEQRLQRHNERVTEKAFSSKPKCYKCDRFGHIAKDCKGKPEAANYASHKEEEGNMLYACHAVAIVKNNGVWYVDSACSNHMTSQASLLVNIDTKVTAKVKMGTGDLVEATGKRNFGD</sequence>
<dbReference type="Pfam" id="PF14223">
    <property type="entry name" value="Retrotran_gag_2"/>
    <property type="match status" value="1"/>
</dbReference>
<dbReference type="Proteomes" id="UP001054821">
    <property type="component" value="Chromosome 2"/>
</dbReference>
<dbReference type="InterPro" id="IPR036875">
    <property type="entry name" value="Znf_CCHC_sf"/>
</dbReference>
<evidence type="ECO:0000313" key="4">
    <source>
        <dbReference type="Proteomes" id="UP001054821"/>
    </source>
</evidence>
<dbReference type="Pfam" id="PF22936">
    <property type="entry name" value="Pol_BBD"/>
    <property type="match status" value="1"/>
</dbReference>
<dbReference type="GO" id="GO:0008270">
    <property type="term" value="F:zinc ion binding"/>
    <property type="evidence" value="ECO:0007669"/>
    <property type="project" value="UniProtKB-KW"/>
</dbReference>
<gene>
    <name evidence="3" type="ORF">L3X38_014443</name>
</gene>
<dbReference type="PROSITE" id="PS50158">
    <property type="entry name" value="ZF_CCHC"/>
    <property type="match status" value="1"/>
</dbReference>
<dbReference type="SUPFAM" id="SSF57756">
    <property type="entry name" value="Retrovirus zinc finger-like domains"/>
    <property type="match status" value="1"/>
</dbReference>
<dbReference type="Gene3D" id="4.10.60.10">
    <property type="entry name" value="Zinc finger, CCHC-type"/>
    <property type="match status" value="1"/>
</dbReference>
<dbReference type="InterPro" id="IPR001878">
    <property type="entry name" value="Znf_CCHC"/>
</dbReference>
<keyword evidence="1" id="KW-0479">Metal-binding</keyword>
<keyword evidence="4" id="KW-1185">Reference proteome</keyword>
<proteinExistence type="predicted"/>
<accession>A0AAD4WPV0</accession>
<evidence type="ECO:0000259" key="2">
    <source>
        <dbReference type="PROSITE" id="PS50158"/>
    </source>
</evidence>
<dbReference type="AlphaFoldDB" id="A0AAD4WPV0"/>
<comment type="caution">
    <text evidence="3">The sequence shown here is derived from an EMBL/GenBank/DDBJ whole genome shotgun (WGS) entry which is preliminary data.</text>
</comment>
<dbReference type="PANTHER" id="PTHR35317:SF35">
    <property type="entry name" value="DUF4219 DOMAIN-CONTAINING PROTEIN"/>
    <property type="match status" value="1"/>
</dbReference>
<dbReference type="EMBL" id="JAJFAZ020000002">
    <property type="protein sequence ID" value="KAI5346564.1"/>
    <property type="molecule type" value="Genomic_DNA"/>
</dbReference>
<dbReference type="Pfam" id="PF00098">
    <property type="entry name" value="zf-CCHC"/>
    <property type="match status" value="1"/>
</dbReference>
<reference evidence="3 4" key="1">
    <citation type="journal article" date="2022" name="G3 (Bethesda)">
        <title>Whole-genome sequence and methylome profiling of the almond [Prunus dulcis (Mill.) D.A. Webb] cultivar 'Nonpareil'.</title>
        <authorList>
            <person name="D'Amico-Willman K.M."/>
            <person name="Ouma W.Z."/>
            <person name="Meulia T."/>
            <person name="Sideli G.M."/>
            <person name="Gradziel T.M."/>
            <person name="Fresnedo-Ramirez J."/>
        </authorList>
    </citation>
    <scope>NUCLEOTIDE SEQUENCE [LARGE SCALE GENOMIC DNA]</scope>
    <source>
        <strain evidence="3">Clone GOH B32 T37-40</strain>
    </source>
</reference>